<keyword evidence="10" id="KW-0902">Two-component regulatory system</keyword>
<dbReference type="PANTHER" id="PTHR42878">
    <property type="entry name" value="TWO-COMPONENT HISTIDINE KINASE"/>
    <property type="match status" value="1"/>
</dbReference>
<dbReference type="GO" id="GO:0000155">
    <property type="term" value="F:phosphorelay sensor kinase activity"/>
    <property type="evidence" value="ECO:0007669"/>
    <property type="project" value="InterPro"/>
</dbReference>
<name>A0A1G5Q6D7_9GAMM</name>
<keyword evidence="4" id="KW-1003">Cell membrane</keyword>
<reference evidence="15 16" key="1">
    <citation type="submission" date="2016-10" db="EMBL/GenBank/DDBJ databases">
        <authorList>
            <person name="de Groot N.N."/>
        </authorList>
    </citation>
    <scope>NUCLEOTIDE SEQUENCE [LARGE SCALE GENOMIC DNA]</scope>
    <source>
        <strain evidence="15 16">HLD2</strain>
    </source>
</reference>
<dbReference type="InterPro" id="IPR003661">
    <property type="entry name" value="HisK_dim/P_dom"/>
</dbReference>
<keyword evidence="12" id="KW-0812">Transmembrane</keyword>
<dbReference type="GO" id="GO:0030295">
    <property type="term" value="F:protein kinase activator activity"/>
    <property type="evidence" value="ECO:0007669"/>
    <property type="project" value="TreeGrafter"/>
</dbReference>
<dbReference type="CDD" id="cd00075">
    <property type="entry name" value="HATPase"/>
    <property type="match status" value="1"/>
</dbReference>
<dbReference type="FunFam" id="3.30.565.10:FF:000006">
    <property type="entry name" value="Sensor histidine kinase WalK"/>
    <property type="match status" value="1"/>
</dbReference>
<evidence type="ECO:0000256" key="4">
    <source>
        <dbReference type="ARBA" id="ARBA00022475"/>
    </source>
</evidence>
<dbReference type="OrthoDB" id="9804645at2"/>
<evidence type="ECO:0000256" key="1">
    <source>
        <dbReference type="ARBA" id="ARBA00000085"/>
    </source>
</evidence>
<accession>A0A1G5Q6D7</accession>
<dbReference type="CDD" id="cd00082">
    <property type="entry name" value="HisKA"/>
    <property type="match status" value="1"/>
</dbReference>
<dbReference type="PANTHER" id="PTHR42878:SF7">
    <property type="entry name" value="SENSOR HISTIDINE KINASE GLRK"/>
    <property type="match status" value="1"/>
</dbReference>
<dbReference type="GO" id="GO:0000156">
    <property type="term" value="F:phosphorelay response regulator activity"/>
    <property type="evidence" value="ECO:0007669"/>
    <property type="project" value="TreeGrafter"/>
</dbReference>
<dbReference type="Gene3D" id="1.10.287.130">
    <property type="match status" value="1"/>
</dbReference>
<keyword evidence="6" id="KW-0808">Transferase</keyword>
<sequence length="483" mass="53520">MFKSLYARLAFVLALLLIVVGAVVSAFAVQASATFLQELDQRFNRDLARQLLVQRNLVGADRLDGDTVKSLFSHYMHVNPAIEIYLLDSEGTIVAYEAPQMKIKRNRVDLAPIKRFLDDAPLPILGDDPRQTNGHKAFSAAAFPFRGPTQQYLYVVLGGESFSSARKLLQESYLVRFSLFAVVGVVLFGILAGAVAFHQLTRRLRGLTKVMDGFRASDFDTTRQPYIVGRSGDEIDRLGTTFNAMAARIEEQVGALEEKDVLRRNLVANVSHDLRTPLASLQGYLETLQLKAGELSTEEYQRYLGVAHRQSERLTCLVEELFELSRLDAREALPESEPVALGELIQDAAQKYGLRAEQQNLTFRASIAQDLPPISGDVGLLDRVLENLLGNALRHTPEQGEIDIHSRLREGRVEVDVVNTGPTIPAEELPHVFERFYQSPSRHHGGAGLGLAIVKRIVELHGGDVAADSANGRTRFTFHLPTG</sequence>
<dbReference type="SMART" id="SM00304">
    <property type="entry name" value="HAMP"/>
    <property type="match status" value="1"/>
</dbReference>
<dbReference type="RefSeq" id="WP_092994474.1">
    <property type="nucleotide sequence ID" value="NZ_FMWD01000004.1"/>
</dbReference>
<dbReference type="SUPFAM" id="SSF55874">
    <property type="entry name" value="ATPase domain of HSP90 chaperone/DNA topoisomerase II/histidine kinase"/>
    <property type="match status" value="1"/>
</dbReference>
<dbReference type="FunFam" id="1.10.287.130:FF:000008">
    <property type="entry name" value="Two-component sensor histidine kinase"/>
    <property type="match status" value="1"/>
</dbReference>
<feature type="domain" description="HAMP" evidence="14">
    <location>
        <begin position="198"/>
        <end position="254"/>
    </location>
</feature>
<dbReference type="PROSITE" id="PS50109">
    <property type="entry name" value="HIS_KIN"/>
    <property type="match status" value="1"/>
</dbReference>
<keyword evidence="8" id="KW-0418">Kinase</keyword>
<evidence type="ECO:0000256" key="7">
    <source>
        <dbReference type="ARBA" id="ARBA00022741"/>
    </source>
</evidence>
<dbReference type="SMART" id="SM00388">
    <property type="entry name" value="HisKA"/>
    <property type="match status" value="1"/>
</dbReference>
<evidence type="ECO:0000256" key="10">
    <source>
        <dbReference type="ARBA" id="ARBA00023012"/>
    </source>
</evidence>
<dbReference type="STRING" id="415747.SAMN03097708_01379"/>
<evidence type="ECO:0000256" key="6">
    <source>
        <dbReference type="ARBA" id="ARBA00022679"/>
    </source>
</evidence>
<dbReference type="InterPro" id="IPR004358">
    <property type="entry name" value="Sig_transdc_His_kin-like_C"/>
</dbReference>
<keyword evidence="7" id="KW-0547">Nucleotide-binding</keyword>
<comment type="catalytic activity">
    <reaction evidence="1">
        <text>ATP + protein L-histidine = ADP + protein N-phospho-L-histidine.</text>
        <dbReference type="EC" id="2.7.13.3"/>
    </reaction>
</comment>
<dbReference type="EC" id="2.7.13.3" evidence="3"/>
<proteinExistence type="predicted"/>
<dbReference type="GO" id="GO:0005524">
    <property type="term" value="F:ATP binding"/>
    <property type="evidence" value="ECO:0007669"/>
    <property type="project" value="UniProtKB-KW"/>
</dbReference>
<feature type="transmembrane region" description="Helical" evidence="12">
    <location>
        <begin position="173"/>
        <end position="197"/>
    </location>
</feature>
<evidence type="ECO:0000256" key="3">
    <source>
        <dbReference type="ARBA" id="ARBA00012438"/>
    </source>
</evidence>
<evidence type="ECO:0000256" key="12">
    <source>
        <dbReference type="SAM" id="Phobius"/>
    </source>
</evidence>
<evidence type="ECO:0000256" key="5">
    <source>
        <dbReference type="ARBA" id="ARBA00022553"/>
    </source>
</evidence>
<dbReference type="Pfam" id="PF02518">
    <property type="entry name" value="HATPase_c"/>
    <property type="match status" value="1"/>
</dbReference>
<dbReference type="Gene3D" id="3.30.565.10">
    <property type="entry name" value="Histidine kinase-like ATPase, C-terminal domain"/>
    <property type="match status" value="1"/>
</dbReference>
<dbReference type="SMART" id="SM00387">
    <property type="entry name" value="HATPase_c"/>
    <property type="match status" value="1"/>
</dbReference>
<organism evidence="15 16">
    <name type="scientific">Thiohalomonas denitrificans</name>
    <dbReference type="NCBI Taxonomy" id="415747"/>
    <lineage>
        <taxon>Bacteria</taxon>
        <taxon>Pseudomonadati</taxon>
        <taxon>Pseudomonadota</taxon>
        <taxon>Gammaproteobacteria</taxon>
        <taxon>Thiohalomonadales</taxon>
        <taxon>Thiohalomonadaceae</taxon>
        <taxon>Thiohalomonas</taxon>
    </lineage>
</organism>
<keyword evidence="11 12" id="KW-0472">Membrane</keyword>
<dbReference type="InterPro" id="IPR005467">
    <property type="entry name" value="His_kinase_dom"/>
</dbReference>
<feature type="domain" description="Histidine kinase" evidence="13">
    <location>
        <begin position="269"/>
        <end position="483"/>
    </location>
</feature>
<evidence type="ECO:0000259" key="13">
    <source>
        <dbReference type="PROSITE" id="PS50109"/>
    </source>
</evidence>
<comment type="subcellular location">
    <subcellularLocation>
        <location evidence="2">Cell membrane</location>
    </subcellularLocation>
</comment>
<dbReference type="Gene3D" id="6.10.340.10">
    <property type="match status" value="1"/>
</dbReference>
<keyword evidence="12" id="KW-1133">Transmembrane helix</keyword>
<dbReference type="AlphaFoldDB" id="A0A1G5Q6D7"/>
<dbReference type="Pfam" id="PF00672">
    <property type="entry name" value="HAMP"/>
    <property type="match status" value="1"/>
</dbReference>
<dbReference type="Pfam" id="PF00512">
    <property type="entry name" value="HisKA"/>
    <property type="match status" value="1"/>
</dbReference>
<dbReference type="InterPro" id="IPR036097">
    <property type="entry name" value="HisK_dim/P_sf"/>
</dbReference>
<dbReference type="Proteomes" id="UP000199648">
    <property type="component" value="Unassembled WGS sequence"/>
</dbReference>
<keyword evidence="5" id="KW-0597">Phosphoprotein</keyword>
<dbReference type="GO" id="GO:0007234">
    <property type="term" value="P:osmosensory signaling via phosphorelay pathway"/>
    <property type="evidence" value="ECO:0007669"/>
    <property type="project" value="TreeGrafter"/>
</dbReference>
<evidence type="ECO:0000256" key="11">
    <source>
        <dbReference type="ARBA" id="ARBA00023136"/>
    </source>
</evidence>
<evidence type="ECO:0000259" key="14">
    <source>
        <dbReference type="PROSITE" id="PS50885"/>
    </source>
</evidence>
<dbReference type="GO" id="GO:0005886">
    <property type="term" value="C:plasma membrane"/>
    <property type="evidence" value="ECO:0007669"/>
    <property type="project" value="UniProtKB-SubCell"/>
</dbReference>
<evidence type="ECO:0000313" key="16">
    <source>
        <dbReference type="Proteomes" id="UP000199648"/>
    </source>
</evidence>
<evidence type="ECO:0000313" key="15">
    <source>
        <dbReference type="EMBL" id="SCZ57178.1"/>
    </source>
</evidence>
<keyword evidence="9" id="KW-0067">ATP-binding</keyword>
<dbReference type="EMBL" id="FMWD01000004">
    <property type="protein sequence ID" value="SCZ57178.1"/>
    <property type="molecule type" value="Genomic_DNA"/>
</dbReference>
<protein>
    <recommendedName>
        <fullName evidence="3">histidine kinase</fullName>
        <ecNumber evidence="3">2.7.13.3</ecNumber>
    </recommendedName>
</protein>
<evidence type="ECO:0000256" key="8">
    <source>
        <dbReference type="ARBA" id="ARBA00022777"/>
    </source>
</evidence>
<evidence type="ECO:0000256" key="9">
    <source>
        <dbReference type="ARBA" id="ARBA00022840"/>
    </source>
</evidence>
<dbReference type="InterPro" id="IPR036890">
    <property type="entry name" value="HATPase_C_sf"/>
</dbReference>
<dbReference type="InterPro" id="IPR050351">
    <property type="entry name" value="BphY/WalK/GraS-like"/>
</dbReference>
<keyword evidence="16" id="KW-1185">Reference proteome</keyword>
<dbReference type="SUPFAM" id="SSF47384">
    <property type="entry name" value="Homodimeric domain of signal transducing histidine kinase"/>
    <property type="match status" value="1"/>
</dbReference>
<dbReference type="CDD" id="cd06225">
    <property type="entry name" value="HAMP"/>
    <property type="match status" value="1"/>
</dbReference>
<dbReference type="PROSITE" id="PS50885">
    <property type="entry name" value="HAMP"/>
    <property type="match status" value="1"/>
</dbReference>
<evidence type="ECO:0000256" key="2">
    <source>
        <dbReference type="ARBA" id="ARBA00004236"/>
    </source>
</evidence>
<dbReference type="PRINTS" id="PR00344">
    <property type="entry name" value="BCTRLSENSOR"/>
</dbReference>
<gene>
    <name evidence="15" type="ORF">SAMN03097708_01379</name>
</gene>
<dbReference type="InterPro" id="IPR003594">
    <property type="entry name" value="HATPase_dom"/>
</dbReference>
<dbReference type="InterPro" id="IPR003660">
    <property type="entry name" value="HAMP_dom"/>
</dbReference>